<gene>
    <name evidence="1" type="ORF">MUN80_20470</name>
</gene>
<sequence length="185" mass="20515">MNHQFTAFLPSCLGHVSLLDLNQPTTRVRLPAERRRARSFDNTEVVDPYGPATDGLRFVLRRAAGGAAFLHLALFCRERQLAHWILPADSLPQPALTPPAYLVEATDSLPLPAHLIDEGTCLLRNCPTDGGASLEKELRAGYLQLTFAGRTLRGAFCLERLPADSHTWELGRERKLPLRWAPAQA</sequence>
<dbReference type="Proteomes" id="UP000831785">
    <property type="component" value="Chromosome"/>
</dbReference>
<dbReference type="RefSeq" id="WP_244715815.1">
    <property type="nucleotide sequence ID" value="NZ_CP095049.1"/>
</dbReference>
<organism evidence="1 2">
    <name type="scientific">Hymenobacter cellulosivorans</name>
    <dbReference type="NCBI Taxonomy" id="2932249"/>
    <lineage>
        <taxon>Bacteria</taxon>
        <taxon>Pseudomonadati</taxon>
        <taxon>Bacteroidota</taxon>
        <taxon>Cytophagia</taxon>
        <taxon>Cytophagales</taxon>
        <taxon>Hymenobacteraceae</taxon>
        <taxon>Hymenobacter</taxon>
    </lineage>
</organism>
<name>A0ABY4F6G3_9BACT</name>
<evidence type="ECO:0000313" key="2">
    <source>
        <dbReference type="Proteomes" id="UP000831785"/>
    </source>
</evidence>
<proteinExistence type="predicted"/>
<reference evidence="1 2" key="1">
    <citation type="submission" date="2022-04" db="EMBL/GenBank/DDBJ databases">
        <title>Hymenobacter sp. isolated from the air.</title>
        <authorList>
            <person name="Won M."/>
            <person name="Lee C.-M."/>
            <person name="Woen H.-Y."/>
            <person name="Kwon S.-W."/>
        </authorList>
    </citation>
    <scope>NUCLEOTIDE SEQUENCE [LARGE SCALE GENOMIC DNA]</scope>
    <source>
        <strain evidence="2">5116 S-27</strain>
    </source>
</reference>
<accession>A0ABY4F6G3</accession>
<evidence type="ECO:0000313" key="1">
    <source>
        <dbReference type="EMBL" id="UOQ52123.1"/>
    </source>
</evidence>
<protein>
    <submittedName>
        <fullName evidence="1">Uncharacterized protein</fullName>
    </submittedName>
</protein>
<dbReference type="EMBL" id="CP095049">
    <property type="protein sequence ID" value="UOQ52123.1"/>
    <property type="molecule type" value="Genomic_DNA"/>
</dbReference>
<keyword evidence="2" id="KW-1185">Reference proteome</keyword>